<dbReference type="EMBL" id="UOEQ01000337">
    <property type="protein sequence ID" value="VAW21259.1"/>
    <property type="molecule type" value="Genomic_DNA"/>
</dbReference>
<organism evidence="2">
    <name type="scientific">hydrothermal vent metagenome</name>
    <dbReference type="NCBI Taxonomy" id="652676"/>
    <lineage>
        <taxon>unclassified sequences</taxon>
        <taxon>metagenomes</taxon>
        <taxon>ecological metagenomes</taxon>
    </lineage>
</organism>
<accession>A0A3B0U9Q0</accession>
<gene>
    <name evidence="2" type="ORF">MNBD_ALPHA11-2204</name>
</gene>
<feature type="region of interest" description="Disordered" evidence="1">
    <location>
        <begin position="66"/>
        <end position="100"/>
    </location>
</feature>
<sequence length="256" mass="28383">MAPDLIGKSGRKVRCANCQKDWRAFAEPSNDDQNQSVAGDKREIASKKFDEDEMDAAFEAVEKENQPLEALKQSGKNQHKDAKEKQSNKPSEGAKQRADMEWRKSAINRSMPRAKMRRVVRIAATVVFTLIILFVLIFRGSIVRAFPDLAGIYQSVGLGVNVVGLEFSEVETLKSLNDGGEILYINAEIGSVSSKQVNVPRVKISLLDEDGVSIFEWSITPKASIILPGEWIPLYTQLSSPPEGTRSVRLAFESTN</sequence>
<dbReference type="AlphaFoldDB" id="A0A3B0U9Q0"/>
<evidence type="ECO:0000313" key="2">
    <source>
        <dbReference type="EMBL" id="VAW21259.1"/>
    </source>
</evidence>
<feature type="compositionally biased region" description="Basic and acidic residues" evidence="1">
    <location>
        <begin position="78"/>
        <end position="100"/>
    </location>
</feature>
<reference evidence="2" key="1">
    <citation type="submission" date="2018-06" db="EMBL/GenBank/DDBJ databases">
        <authorList>
            <person name="Zhirakovskaya E."/>
        </authorList>
    </citation>
    <scope>NUCLEOTIDE SEQUENCE</scope>
</reference>
<feature type="region of interest" description="Disordered" evidence="1">
    <location>
        <begin position="24"/>
        <end position="46"/>
    </location>
</feature>
<protein>
    <recommendedName>
        <fullName evidence="3">Zinc finger/thioredoxin putative domain-containing protein</fullName>
    </recommendedName>
</protein>
<proteinExistence type="predicted"/>
<evidence type="ECO:0008006" key="3">
    <source>
        <dbReference type="Google" id="ProtNLM"/>
    </source>
</evidence>
<evidence type="ECO:0000256" key="1">
    <source>
        <dbReference type="SAM" id="MobiDB-lite"/>
    </source>
</evidence>
<name>A0A3B0U9Q0_9ZZZZ</name>